<feature type="domain" description="BIG2" evidence="1">
    <location>
        <begin position="66"/>
        <end position="139"/>
    </location>
</feature>
<feature type="non-terminal residue" evidence="2">
    <location>
        <position position="142"/>
    </location>
</feature>
<dbReference type="AlphaFoldDB" id="A0A060BP70"/>
<evidence type="ECO:0000259" key="1">
    <source>
        <dbReference type="SMART" id="SM00635"/>
    </source>
</evidence>
<proteinExistence type="predicted"/>
<dbReference type="InterPro" id="IPR003343">
    <property type="entry name" value="Big_2"/>
</dbReference>
<dbReference type="Gene3D" id="2.60.40.1080">
    <property type="match status" value="2"/>
</dbReference>
<dbReference type="SMART" id="SM00635">
    <property type="entry name" value="BID_2"/>
    <property type="match status" value="2"/>
</dbReference>
<feature type="non-terminal residue" evidence="2">
    <location>
        <position position="1"/>
    </location>
</feature>
<organism evidence="2">
    <name type="scientific">uncultured Flavobacterium sp</name>
    <dbReference type="NCBI Taxonomy" id="165435"/>
    <lineage>
        <taxon>Bacteria</taxon>
        <taxon>Pseudomonadati</taxon>
        <taxon>Bacteroidota</taxon>
        <taxon>Flavobacteriia</taxon>
        <taxon>Flavobacteriales</taxon>
        <taxon>Flavobacteriaceae</taxon>
        <taxon>Flavobacterium</taxon>
        <taxon>environmental samples</taxon>
    </lineage>
</organism>
<reference evidence="2" key="1">
    <citation type="journal article" date="2013" name="Environ. Microbiol.">
        <title>Seasonally variable intestinal metagenomes of the red palm weevil (Rhynchophorus ferrugineus).</title>
        <authorList>
            <person name="Jia S."/>
            <person name="Zhang X."/>
            <person name="Zhang G."/>
            <person name="Yin A."/>
            <person name="Zhang S."/>
            <person name="Li F."/>
            <person name="Wang L."/>
            <person name="Zhao D."/>
            <person name="Yun Q."/>
            <person name="Tala"/>
            <person name="Wang J."/>
            <person name="Sun G."/>
            <person name="Baabdullah M."/>
            <person name="Yu X."/>
            <person name="Hu S."/>
            <person name="Al-Mssallem I.S."/>
            <person name="Yu J."/>
        </authorList>
    </citation>
    <scope>NUCLEOTIDE SEQUENCE</scope>
</reference>
<feature type="domain" description="BIG2" evidence="1">
    <location>
        <begin position="1"/>
        <end position="61"/>
    </location>
</feature>
<protein>
    <submittedName>
        <fullName evidence="2">CAZy families GH87 protein</fullName>
    </submittedName>
</protein>
<accession>A0A060BP70</accession>
<name>A0A060BP70_9FLAO</name>
<dbReference type="SUPFAM" id="SSF49373">
    <property type="entry name" value="Invasin/intimin cell-adhesion fragments"/>
    <property type="match status" value="2"/>
</dbReference>
<sequence>KSGQSDALKATVLPAGAMVIWNTSDASVAKVDQNGIVTAVAPGTATITATTEDGCGTASCVVTVSTDERAVISNSSLNLEINGEHQLTAATYPSGIKVKWSTSDAKVAKVNQNGVVTAVSPGTATVTATTVNGATAACTVTV</sequence>
<dbReference type="InterPro" id="IPR008964">
    <property type="entry name" value="Invasin/intimin_cell_adhesion"/>
</dbReference>
<evidence type="ECO:0000313" key="2">
    <source>
        <dbReference type="EMBL" id="AIA86123.1"/>
    </source>
</evidence>
<dbReference type="Pfam" id="PF02368">
    <property type="entry name" value="Big_2"/>
    <property type="match status" value="2"/>
</dbReference>
<dbReference type="EMBL" id="KF118859">
    <property type="protein sequence ID" value="AIA86123.1"/>
    <property type="molecule type" value="Genomic_DNA"/>
</dbReference>